<dbReference type="InterPro" id="IPR036721">
    <property type="entry name" value="RCK_C_sf"/>
</dbReference>
<dbReference type="AlphaFoldDB" id="A0A7Y0HHM5"/>
<keyword evidence="5" id="KW-0630">Potassium</keyword>
<dbReference type="PANTHER" id="PTHR32507">
    <property type="entry name" value="NA(+)/H(+) ANTIPORTER 1"/>
    <property type="match status" value="1"/>
</dbReference>
<evidence type="ECO:0000256" key="9">
    <source>
        <dbReference type="ARBA" id="ARBA00023136"/>
    </source>
</evidence>
<keyword evidence="5" id="KW-0633">Potassium transport</keyword>
<evidence type="ECO:0000259" key="11">
    <source>
        <dbReference type="PROSITE" id="PS51202"/>
    </source>
</evidence>
<dbReference type="InterPro" id="IPR038770">
    <property type="entry name" value="Na+/solute_symporter_sf"/>
</dbReference>
<dbReference type="EMBL" id="JABBNT010000004">
    <property type="protein sequence ID" value="NMM45639.1"/>
    <property type="molecule type" value="Genomic_DNA"/>
</dbReference>
<reference evidence="12 13" key="1">
    <citation type="submission" date="2020-04" db="EMBL/GenBank/DDBJ databases">
        <title>Rhodospirillaceae bacterium KN72 isolated from deep sea.</title>
        <authorList>
            <person name="Zhang D.-C."/>
        </authorList>
    </citation>
    <scope>NUCLEOTIDE SEQUENCE [LARGE SCALE GENOMIC DNA]</scope>
    <source>
        <strain evidence="12 13">KN72</strain>
    </source>
</reference>
<feature type="transmembrane region" description="Helical" evidence="10">
    <location>
        <begin position="367"/>
        <end position="387"/>
    </location>
</feature>
<organism evidence="12 13">
    <name type="scientific">Pacificispira spongiicola</name>
    <dbReference type="NCBI Taxonomy" id="2729598"/>
    <lineage>
        <taxon>Bacteria</taxon>
        <taxon>Pseudomonadati</taxon>
        <taxon>Pseudomonadota</taxon>
        <taxon>Alphaproteobacteria</taxon>
        <taxon>Rhodospirillales</taxon>
        <taxon>Rhodospirillaceae</taxon>
        <taxon>Pacificispira</taxon>
    </lineage>
</organism>
<gene>
    <name evidence="12" type="ORF">HH303_14175</name>
</gene>
<evidence type="ECO:0000313" key="12">
    <source>
        <dbReference type="EMBL" id="NMM45639.1"/>
    </source>
</evidence>
<dbReference type="NCBIfam" id="NF003714">
    <property type="entry name" value="PRK05326.1-1"/>
    <property type="match status" value="1"/>
</dbReference>
<evidence type="ECO:0000313" key="13">
    <source>
        <dbReference type="Proteomes" id="UP000539372"/>
    </source>
</evidence>
<evidence type="ECO:0000256" key="3">
    <source>
        <dbReference type="ARBA" id="ARBA00022449"/>
    </source>
</evidence>
<evidence type="ECO:0000256" key="1">
    <source>
        <dbReference type="ARBA" id="ARBA00004651"/>
    </source>
</evidence>
<dbReference type="Gene3D" id="3.30.70.1450">
    <property type="entry name" value="Regulator of K+ conductance, C-terminal domain"/>
    <property type="match status" value="1"/>
</dbReference>
<comment type="caution">
    <text evidence="12">The sequence shown here is derived from an EMBL/GenBank/DDBJ whole genome shotgun (WGS) entry which is preliminary data.</text>
</comment>
<evidence type="ECO:0000256" key="2">
    <source>
        <dbReference type="ARBA" id="ARBA00022448"/>
    </source>
</evidence>
<evidence type="ECO:0000256" key="8">
    <source>
        <dbReference type="ARBA" id="ARBA00023065"/>
    </source>
</evidence>
<comment type="subcellular location">
    <subcellularLocation>
        <location evidence="1">Cell membrane</location>
        <topology evidence="1">Multi-pass membrane protein</topology>
    </subcellularLocation>
</comment>
<dbReference type="PANTHER" id="PTHR32507:SF7">
    <property type="entry name" value="K(+)_H(+) ANTIPORTER NHAP2"/>
    <property type="match status" value="1"/>
</dbReference>
<keyword evidence="4" id="KW-1003">Cell membrane</keyword>
<dbReference type="Gene3D" id="1.20.1530.20">
    <property type="match status" value="1"/>
</dbReference>
<evidence type="ECO:0000256" key="10">
    <source>
        <dbReference type="SAM" id="Phobius"/>
    </source>
</evidence>
<keyword evidence="8" id="KW-0406">Ion transport</keyword>
<feature type="transmembrane region" description="Helical" evidence="10">
    <location>
        <begin position="118"/>
        <end position="139"/>
    </location>
</feature>
<evidence type="ECO:0000256" key="4">
    <source>
        <dbReference type="ARBA" id="ARBA00022475"/>
    </source>
</evidence>
<keyword evidence="6 10" id="KW-0812">Transmembrane</keyword>
<keyword evidence="7 10" id="KW-1133">Transmembrane helix</keyword>
<dbReference type="NCBIfam" id="NF003716">
    <property type="entry name" value="PRK05326.1-3"/>
    <property type="match status" value="1"/>
</dbReference>
<dbReference type="GO" id="GO:0015297">
    <property type="term" value="F:antiporter activity"/>
    <property type="evidence" value="ECO:0007669"/>
    <property type="project" value="UniProtKB-KW"/>
</dbReference>
<dbReference type="NCBIfam" id="NF003715">
    <property type="entry name" value="PRK05326.1-2"/>
    <property type="match status" value="1"/>
</dbReference>
<feature type="transmembrane region" description="Helical" evidence="10">
    <location>
        <begin position="277"/>
        <end position="296"/>
    </location>
</feature>
<sequence length="605" mass="63716">MDVTNSLILFGALLVFVSILAGMASARFGAPLLLVFLTLGMLAGQDGPGGIEFNDYGATYLVGSVALAIILFDGGLRTRWPDFKSVALPAGLLATVGVLVTAGLTGTAAFFVFDIGPIEALLVGAIVASTDAAAVFLILSGRGMRLRDRVRSLLEAEAGLNDPMAVLLTITCVTLLANGAPEDVGNTALAVFRQFSVQMLGGFVVGAIGGALLLVAINRLTISSGLYPVLAASGAVLLFAAAQHVGASGFLAVYVAGMILGNNRHKATFLISRFHDGLAWLCQIVMFLVLGLLVTPSTLIDLLLPAGVIALVLILIARPVAVALCAPFNGLSRKESGFVAWVGLRGAVPIFLATIPVLSGLDQGERYFGVAYIVVLVSLVVQGWSAGRVGRWLGVLLPPRPALPSRVEIDLPSETGRNLAAFSVQLKSMATRRPFARLPLPGEAMVISVIRDGKIYPPGTLETLAVGDDVLVMTHSDSIPTLDRIFGARQGGREDVPLVFHFPGSTYFGPVAEMYDLPVPAGWETLTVAQVLRDTIPGKLKVGQTIRFPSADLSVKALDDTGVSDVALNLEPDNPGPMRRFALTGLILRRAVLTRLRSIRSRSGR</sequence>
<evidence type="ECO:0000256" key="7">
    <source>
        <dbReference type="ARBA" id="ARBA00022989"/>
    </source>
</evidence>
<proteinExistence type="predicted"/>
<dbReference type="InterPro" id="IPR006037">
    <property type="entry name" value="RCK_C"/>
</dbReference>
<dbReference type="GO" id="GO:0006813">
    <property type="term" value="P:potassium ion transport"/>
    <property type="evidence" value="ECO:0007669"/>
    <property type="project" value="UniProtKB-KW"/>
</dbReference>
<feature type="transmembrane region" description="Helical" evidence="10">
    <location>
        <begin position="88"/>
        <end position="112"/>
    </location>
</feature>
<feature type="transmembrane region" description="Helical" evidence="10">
    <location>
        <begin position="302"/>
        <end position="326"/>
    </location>
</feature>
<feature type="transmembrane region" description="Helical" evidence="10">
    <location>
        <begin position="57"/>
        <end position="76"/>
    </location>
</feature>
<dbReference type="PROSITE" id="PS51202">
    <property type="entry name" value="RCK_C"/>
    <property type="match status" value="1"/>
</dbReference>
<protein>
    <submittedName>
        <fullName evidence="12">Potassium/proton antiporter</fullName>
    </submittedName>
</protein>
<accession>A0A7Y0HHM5</accession>
<keyword evidence="2" id="KW-0813">Transport</keyword>
<dbReference type="GO" id="GO:0008324">
    <property type="term" value="F:monoatomic cation transmembrane transporter activity"/>
    <property type="evidence" value="ECO:0007669"/>
    <property type="project" value="InterPro"/>
</dbReference>
<feature type="domain" description="RCK C-terminal" evidence="11">
    <location>
        <begin position="406"/>
        <end position="488"/>
    </location>
</feature>
<feature type="transmembrane region" description="Helical" evidence="10">
    <location>
        <begin position="229"/>
        <end position="256"/>
    </location>
</feature>
<dbReference type="InterPro" id="IPR006153">
    <property type="entry name" value="Cation/H_exchanger_TM"/>
</dbReference>
<evidence type="ECO:0000256" key="5">
    <source>
        <dbReference type="ARBA" id="ARBA00022538"/>
    </source>
</evidence>
<feature type="transmembrane region" description="Helical" evidence="10">
    <location>
        <begin position="7"/>
        <end position="37"/>
    </location>
</feature>
<keyword evidence="13" id="KW-1185">Reference proteome</keyword>
<dbReference type="GO" id="GO:1902600">
    <property type="term" value="P:proton transmembrane transport"/>
    <property type="evidence" value="ECO:0007669"/>
    <property type="project" value="InterPro"/>
</dbReference>
<feature type="transmembrane region" description="Helical" evidence="10">
    <location>
        <begin position="199"/>
        <end position="217"/>
    </location>
</feature>
<name>A0A7Y0HHM5_9PROT</name>
<dbReference type="SUPFAM" id="SSF116726">
    <property type="entry name" value="TrkA C-terminal domain-like"/>
    <property type="match status" value="1"/>
</dbReference>
<keyword evidence="9 10" id="KW-0472">Membrane</keyword>
<evidence type="ECO:0000256" key="6">
    <source>
        <dbReference type="ARBA" id="ARBA00022692"/>
    </source>
</evidence>
<feature type="transmembrane region" description="Helical" evidence="10">
    <location>
        <begin position="338"/>
        <end position="361"/>
    </location>
</feature>
<dbReference type="RefSeq" id="WP_169626027.1">
    <property type="nucleotide sequence ID" value="NZ_JABBNT010000004.1"/>
</dbReference>
<dbReference type="Proteomes" id="UP000539372">
    <property type="component" value="Unassembled WGS sequence"/>
</dbReference>
<keyword evidence="3" id="KW-0050">Antiport</keyword>
<dbReference type="GO" id="GO:0005886">
    <property type="term" value="C:plasma membrane"/>
    <property type="evidence" value="ECO:0007669"/>
    <property type="project" value="UniProtKB-SubCell"/>
</dbReference>
<dbReference type="Pfam" id="PF00999">
    <property type="entry name" value="Na_H_Exchanger"/>
    <property type="match status" value="1"/>
</dbReference>